<gene>
    <name evidence="1" type="ORF">JZO67_003573</name>
</gene>
<organism evidence="1 2">
    <name type="scientific">Candidatus Enterococcus ferrettii</name>
    <dbReference type="NCBI Taxonomy" id="2815324"/>
    <lineage>
        <taxon>Bacteria</taxon>
        <taxon>Bacillati</taxon>
        <taxon>Bacillota</taxon>
        <taxon>Bacilli</taxon>
        <taxon>Lactobacillales</taxon>
        <taxon>Enterococcaceae</taxon>
        <taxon>Enterococcus</taxon>
    </lineage>
</organism>
<sequence>MNLENEKAGILEGLEQLYLRNKQEEGYSQLMNYVDSISSVFIAKRPNSELLPKLRTVPIARLRNGNEVVLLSPSLPLWINKTEQEDEADAEIVVSGLTRLIEIERAINDENSKD</sequence>
<proteinExistence type="predicted"/>
<evidence type="ECO:0000313" key="1">
    <source>
        <dbReference type="EMBL" id="MEO1771592.1"/>
    </source>
</evidence>
<comment type="caution">
    <text evidence="1">The sequence shown here is derived from an EMBL/GenBank/DDBJ whole genome shotgun (WGS) entry which is preliminary data.</text>
</comment>
<dbReference type="EMBL" id="JAFREL020000003">
    <property type="protein sequence ID" value="MEO1771592.1"/>
    <property type="molecule type" value="Genomic_DNA"/>
</dbReference>
<evidence type="ECO:0000313" key="2">
    <source>
        <dbReference type="Proteomes" id="UP000664357"/>
    </source>
</evidence>
<keyword evidence="2" id="KW-1185">Reference proteome</keyword>
<reference evidence="1 2" key="1">
    <citation type="submission" date="2024-02" db="EMBL/GenBank/DDBJ databases">
        <title>The Genome Sequence of Enterococcus sp. DIV0159.</title>
        <authorList>
            <person name="Earl A."/>
            <person name="Manson A."/>
            <person name="Gilmore M."/>
            <person name="Sanders J."/>
            <person name="Shea T."/>
            <person name="Howe W."/>
            <person name="Livny J."/>
            <person name="Cuomo C."/>
            <person name="Neafsey D."/>
            <person name="Birren B."/>
        </authorList>
    </citation>
    <scope>NUCLEOTIDE SEQUENCE [LARGE SCALE GENOMIC DNA]</scope>
    <source>
        <strain evidence="1 2">665A</strain>
    </source>
</reference>
<dbReference type="RefSeq" id="WP_207704685.1">
    <property type="nucleotide sequence ID" value="NZ_JAFREL020000003.1"/>
</dbReference>
<name>A0ABV0EWF9_9ENTE</name>
<accession>A0ABV0EWF9</accession>
<protein>
    <submittedName>
        <fullName evidence="1">Uncharacterized protein</fullName>
    </submittedName>
</protein>
<dbReference type="Proteomes" id="UP000664357">
    <property type="component" value="Unassembled WGS sequence"/>
</dbReference>